<dbReference type="AlphaFoldDB" id="A0A261ES34"/>
<dbReference type="Proteomes" id="UP000216454">
    <property type="component" value="Unassembled WGS sequence"/>
</dbReference>
<dbReference type="SUPFAM" id="SSF69593">
    <property type="entry name" value="Glycerol-3-phosphate (1)-acyltransferase"/>
    <property type="match status" value="1"/>
</dbReference>
<reference evidence="4 5" key="1">
    <citation type="journal article" date="2017" name="BMC Genomics">
        <title>Comparative genomic and phylogenomic analyses of the Bifidobacteriaceae family.</title>
        <authorList>
            <person name="Lugli G.A."/>
            <person name="Milani C."/>
            <person name="Turroni F."/>
            <person name="Duranti S."/>
            <person name="Mancabelli L."/>
            <person name="Mangifesta M."/>
            <person name="Ferrario C."/>
            <person name="Modesto M."/>
            <person name="Mattarelli P."/>
            <person name="Jiri K."/>
            <person name="van Sinderen D."/>
            <person name="Ventura M."/>
        </authorList>
    </citation>
    <scope>NUCLEOTIDE SEQUENCE [LARGE SCALE GENOMIC DNA]</scope>
    <source>
        <strain evidence="4 5">DSM 24744</strain>
    </source>
</reference>
<dbReference type="InterPro" id="IPR002123">
    <property type="entry name" value="Plipid/glycerol_acylTrfase"/>
</dbReference>
<evidence type="ECO:0000313" key="5">
    <source>
        <dbReference type="Proteomes" id="UP000216454"/>
    </source>
</evidence>
<organism evidence="4 5">
    <name type="scientific">Pseudoscardovia suis</name>
    <dbReference type="NCBI Taxonomy" id="987063"/>
    <lineage>
        <taxon>Bacteria</taxon>
        <taxon>Bacillati</taxon>
        <taxon>Actinomycetota</taxon>
        <taxon>Actinomycetes</taxon>
        <taxon>Bifidobacteriales</taxon>
        <taxon>Bifidobacteriaceae</taxon>
        <taxon>Pseudoscardovia</taxon>
    </lineage>
</organism>
<dbReference type="SMART" id="SM00563">
    <property type="entry name" value="PlsC"/>
    <property type="match status" value="1"/>
</dbReference>
<dbReference type="OrthoDB" id="9808424at2"/>
<dbReference type="GO" id="GO:0005886">
    <property type="term" value="C:plasma membrane"/>
    <property type="evidence" value="ECO:0007669"/>
    <property type="project" value="TreeGrafter"/>
</dbReference>
<dbReference type="PANTHER" id="PTHR10434">
    <property type="entry name" value="1-ACYL-SN-GLYCEROL-3-PHOSPHATE ACYLTRANSFERASE"/>
    <property type="match status" value="1"/>
</dbReference>
<keyword evidence="2 4" id="KW-0012">Acyltransferase</keyword>
<sequence>MLYWFFVKTLSPIARRRFNPTCVGVENIPRTGGAIIAANHLAVIDDAVIPMTSPRMVHFMGKAEYFEGKGIKGRFKKWWFTQAGVFPVDRSGGSKSLGAMETARKIIEDGHVFGIHPEGTRSPDGRLYRGHTGVARLAMETGAPIIPTALIGTRDIQAPGQVMPGKGKVTVIYGTPIEVERREPDAITHEAIRELTDEMMHRIQQMSGQEYVDIYAQVYKKMLKEQGGNPSQTQAEPSQA</sequence>
<dbReference type="EMBL" id="MWWQ01000014">
    <property type="protein sequence ID" value="OZG49672.1"/>
    <property type="molecule type" value="Genomic_DNA"/>
</dbReference>
<dbReference type="Pfam" id="PF01553">
    <property type="entry name" value="Acyltransferase"/>
    <property type="match status" value="1"/>
</dbReference>
<keyword evidence="1 4" id="KW-0808">Transferase</keyword>
<evidence type="ECO:0000256" key="2">
    <source>
        <dbReference type="ARBA" id="ARBA00023315"/>
    </source>
</evidence>
<proteinExistence type="predicted"/>
<evidence type="ECO:0000259" key="3">
    <source>
        <dbReference type="SMART" id="SM00563"/>
    </source>
</evidence>
<evidence type="ECO:0000256" key="1">
    <source>
        <dbReference type="ARBA" id="ARBA00022679"/>
    </source>
</evidence>
<name>A0A261ES34_9BIFI</name>
<dbReference type="PANTHER" id="PTHR10434:SF11">
    <property type="entry name" value="1-ACYL-SN-GLYCEROL-3-PHOSPHATE ACYLTRANSFERASE"/>
    <property type="match status" value="1"/>
</dbReference>
<dbReference type="GO" id="GO:0003841">
    <property type="term" value="F:1-acylglycerol-3-phosphate O-acyltransferase activity"/>
    <property type="evidence" value="ECO:0007669"/>
    <property type="project" value="TreeGrafter"/>
</dbReference>
<dbReference type="GO" id="GO:0006654">
    <property type="term" value="P:phosphatidic acid biosynthetic process"/>
    <property type="evidence" value="ECO:0007669"/>
    <property type="project" value="TreeGrafter"/>
</dbReference>
<keyword evidence="5" id="KW-1185">Reference proteome</keyword>
<gene>
    <name evidence="4" type="ORF">PSSU_1496</name>
</gene>
<feature type="domain" description="Phospholipid/glycerol acyltransferase" evidence="3">
    <location>
        <begin position="34"/>
        <end position="153"/>
    </location>
</feature>
<evidence type="ECO:0000313" key="4">
    <source>
        <dbReference type="EMBL" id="OZG49672.1"/>
    </source>
</evidence>
<protein>
    <submittedName>
        <fullName evidence="4">Acyl-phosphate glycerol 3-phosphate acyltransferase</fullName>
    </submittedName>
</protein>
<comment type="caution">
    <text evidence="4">The sequence shown here is derived from an EMBL/GenBank/DDBJ whole genome shotgun (WGS) entry which is preliminary data.</text>
</comment>
<dbReference type="CDD" id="cd07989">
    <property type="entry name" value="LPLAT_AGPAT-like"/>
    <property type="match status" value="1"/>
</dbReference>
<dbReference type="RefSeq" id="WP_094691786.1">
    <property type="nucleotide sequence ID" value="NZ_MWWQ01000014.1"/>
</dbReference>
<accession>A0A261ES34</accession>